<evidence type="ECO:0008006" key="3">
    <source>
        <dbReference type="Google" id="ProtNLM"/>
    </source>
</evidence>
<keyword evidence="2" id="KW-1185">Reference proteome</keyword>
<dbReference type="EMBL" id="JAEVFJ010000050">
    <property type="protein sequence ID" value="KAH8082413.1"/>
    <property type="molecule type" value="Genomic_DNA"/>
</dbReference>
<gene>
    <name evidence="1" type="ORF">BXZ70DRAFT_624772</name>
</gene>
<dbReference type="SUPFAM" id="SSF52047">
    <property type="entry name" value="RNI-like"/>
    <property type="match status" value="1"/>
</dbReference>
<dbReference type="InterPro" id="IPR032675">
    <property type="entry name" value="LRR_dom_sf"/>
</dbReference>
<dbReference type="OrthoDB" id="2655993at2759"/>
<accession>A0A8K0UEM0</accession>
<sequence>MDPEPRQNIPIYVCLAMRREDFVRMRTYSSRIKKLLLVSPFAIHLEQARVLESLPSMTLFPRLRDLSVTTNSREFDFVVRTLGTELTTLYTYCSGDPFPTSAMSSLAETGPHTNLTRLSVLHYPIPLNSTSWPPLLKILKSSPRIQHLSMPDFDPDGHIWHAVGQLNNLEDLTVNLVHSPIPPHITRANFRSLLSLKITTSNLAVALSFLQQSTFTRLQTLRLLLASARPVRNEQALDFFNALASACSHHSLAALKIVDDESDQATVLGSAVDFVRPAVLRPLLPFRHMKSLEMDLDWSWDLDDKLLEDMAHAWPELEELRLNPNSDWNETRRITFKGLEVLAAYCPILRSFGAAIHGTLPSHSPVRREWRSNLAELYVGGSSTVDYLPAVVAAYLSNVYPSLTSISTHRLQWPNEEQAFNAQMWAEVMSIFPTMVAVREEERIAMNSVVEDIMATEERSLLTMSLLRSEDTRTM</sequence>
<reference evidence="1" key="1">
    <citation type="journal article" date="2021" name="New Phytol.">
        <title>Evolutionary innovations through gain and loss of genes in the ectomycorrhizal Boletales.</title>
        <authorList>
            <person name="Wu G."/>
            <person name="Miyauchi S."/>
            <person name="Morin E."/>
            <person name="Kuo A."/>
            <person name="Drula E."/>
            <person name="Varga T."/>
            <person name="Kohler A."/>
            <person name="Feng B."/>
            <person name="Cao Y."/>
            <person name="Lipzen A."/>
            <person name="Daum C."/>
            <person name="Hundley H."/>
            <person name="Pangilinan J."/>
            <person name="Johnson J."/>
            <person name="Barry K."/>
            <person name="LaButti K."/>
            <person name="Ng V."/>
            <person name="Ahrendt S."/>
            <person name="Min B."/>
            <person name="Choi I.G."/>
            <person name="Park H."/>
            <person name="Plett J.M."/>
            <person name="Magnuson J."/>
            <person name="Spatafora J.W."/>
            <person name="Nagy L.G."/>
            <person name="Henrissat B."/>
            <person name="Grigoriev I.V."/>
            <person name="Yang Z.L."/>
            <person name="Xu J."/>
            <person name="Martin F.M."/>
        </authorList>
    </citation>
    <scope>NUCLEOTIDE SEQUENCE</scope>
    <source>
        <strain evidence="1">KKN 215</strain>
    </source>
</reference>
<dbReference type="Gene3D" id="3.80.10.10">
    <property type="entry name" value="Ribonuclease Inhibitor"/>
    <property type="match status" value="1"/>
</dbReference>
<protein>
    <recommendedName>
        <fullName evidence="3">F-box domain-containing protein</fullName>
    </recommendedName>
</protein>
<comment type="caution">
    <text evidence="1">The sequence shown here is derived from an EMBL/GenBank/DDBJ whole genome shotgun (WGS) entry which is preliminary data.</text>
</comment>
<proteinExistence type="predicted"/>
<name>A0A8K0UEM0_9AGAR</name>
<organism evidence="1 2">
    <name type="scientific">Cristinia sonorae</name>
    <dbReference type="NCBI Taxonomy" id="1940300"/>
    <lineage>
        <taxon>Eukaryota</taxon>
        <taxon>Fungi</taxon>
        <taxon>Dikarya</taxon>
        <taxon>Basidiomycota</taxon>
        <taxon>Agaricomycotina</taxon>
        <taxon>Agaricomycetes</taxon>
        <taxon>Agaricomycetidae</taxon>
        <taxon>Agaricales</taxon>
        <taxon>Pleurotineae</taxon>
        <taxon>Stephanosporaceae</taxon>
        <taxon>Cristinia</taxon>
    </lineage>
</organism>
<dbReference type="AlphaFoldDB" id="A0A8K0UEM0"/>
<evidence type="ECO:0000313" key="1">
    <source>
        <dbReference type="EMBL" id="KAH8082413.1"/>
    </source>
</evidence>
<evidence type="ECO:0000313" key="2">
    <source>
        <dbReference type="Proteomes" id="UP000813824"/>
    </source>
</evidence>
<dbReference type="Proteomes" id="UP000813824">
    <property type="component" value="Unassembled WGS sequence"/>
</dbReference>